<evidence type="ECO:0000259" key="3">
    <source>
        <dbReference type="SMART" id="SM00043"/>
    </source>
</evidence>
<dbReference type="SMART" id="SM00043">
    <property type="entry name" value="CY"/>
    <property type="match status" value="1"/>
</dbReference>
<protein>
    <submittedName>
        <fullName evidence="4">Si:busm1-57f23.1</fullName>
    </submittedName>
</protein>
<evidence type="ECO:0000256" key="2">
    <source>
        <dbReference type="SAM" id="SignalP"/>
    </source>
</evidence>
<gene>
    <name evidence="4" type="primary">si:busm1-57f23.1</name>
</gene>
<accession>A0A671VXL7</accession>
<dbReference type="PANTHER" id="PTHR46186">
    <property type="entry name" value="CYSTATIN"/>
    <property type="match status" value="1"/>
</dbReference>
<keyword evidence="5" id="KW-1185">Reference proteome</keyword>
<dbReference type="GO" id="GO:0031982">
    <property type="term" value="C:vesicle"/>
    <property type="evidence" value="ECO:0007669"/>
    <property type="project" value="TreeGrafter"/>
</dbReference>
<dbReference type="GO" id="GO:0004869">
    <property type="term" value="F:cysteine-type endopeptidase inhibitor activity"/>
    <property type="evidence" value="ECO:0007669"/>
    <property type="project" value="InterPro"/>
</dbReference>
<dbReference type="InParanoid" id="A0A671VXL7"/>
<reference evidence="4" key="1">
    <citation type="submission" date="2021-04" db="EMBL/GenBank/DDBJ databases">
        <authorList>
            <consortium name="Wellcome Sanger Institute Data Sharing"/>
        </authorList>
    </citation>
    <scope>NUCLEOTIDE SEQUENCE [LARGE SCALE GENOMIC DNA]</scope>
</reference>
<reference evidence="4" key="2">
    <citation type="submission" date="2025-08" db="UniProtKB">
        <authorList>
            <consortium name="Ensembl"/>
        </authorList>
    </citation>
    <scope>IDENTIFICATION</scope>
</reference>
<dbReference type="Proteomes" id="UP000472265">
    <property type="component" value="Chromosome 12"/>
</dbReference>
<evidence type="ECO:0000313" key="4">
    <source>
        <dbReference type="Ensembl" id="ENSSAUP00010031265.1"/>
    </source>
</evidence>
<feature type="signal peptide" evidence="2">
    <location>
        <begin position="1"/>
        <end position="18"/>
    </location>
</feature>
<dbReference type="PANTHER" id="PTHR46186:SF13">
    <property type="entry name" value="SI:BUSM1-57F23.1"/>
    <property type="match status" value="1"/>
</dbReference>
<comment type="similarity">
    <text evidence="1">Belongs to the cystatin family.</text>
</comment>
<dbReference type="GO" id="GO:0005737">
    <property type="term" value="C:cytoplasm"/>
    <property type="evidence" value="ECO:0007669"/>
    <property type="project" value="TreeGrafter"/>
</dbReference>
<dbReference type="Gene3D" id="3.10.450.10">
    <property type="match status" value="1"/>
</dbReference>
<dbReference type="InterPro" id="IPR046350">
    <property type="entry name" value="Cystatin_sf"/>
</dbReference>
<keyword evidence="2" id="KW-0732">Signal</keyword>
<evidence type="ECO:0000313" key="5">
    <source>
        <dbReference type="Proteomes" id="UP000472265"/>
    </source>
</evidence>
<dbReference type="OMA" id="HLKCRFV"/>
<dbReference type="CDD" id="cd00042">
    <property type="entry name" value="CY"/>
    <property type="match status" value="1"/>
</dbReference>
<dbReference type="GeneTree" id="ENSGT00390000009872"/>
<dbReference type="Ensembl" id="ENSSAUT00010032944.1">
    <property type="protein sequence ID" value="ENSSAUP00010031265.1"/>
    <property type="gene ID" value="ENSSAUG00010013344.1"/>
</dbReference>
<proteinExistence type="inferred from homology"/>
<reference evidence="4" key="3">
    <citation type="submission" date="2025-09" db="UniProtKB">
        <authorList>
            <consortium name="Ensembl"/>
        </authorList>
    </citation>
    <scope>IDENTIFICATION</scope>
</reference>
<dbReference type="InterPro" id="IPR000010">
    <property type="entry name" value="Cystatin_dom"/>
</dbReference>
<dbReference type="OrthoDB" id="8886803at2759"/>
<dbReference type="AlphaFoldDB" id="A0A671VXL7"/>
<name>A0A671VXL7_SPAAU</name>
<organism evidence="4 5">
    <name type="scientific">Sparus aurata</name>
    <name type="common">Gilthead sea bream</name>
    <dbReference type="NCBI Taxonomy" id="8175"/>
    <lineage>
        <taxon>Eukaryota</taxon>
        <taxon>Metazoa</taxon>
        <taxon>Chordata</taxon>
        <taxon>Craniata</taxon>
        <taxon>Vertebrata</taxon>
        <taxon>Euteleostomi</taxon>
        <taxon>Actinopterygii</taxon>
        <taxon>Neopterygii</taxon>
        <taxon>Teleostei</taxon>
        <taxon>Neoteleostei</taxon>
        <taxon>Acanthomorphata</taxon>
        <taxon>Eupercaria</taxon>
        <taxon>Spariformes</taxon>
        <taxon>Sparidae</taxon>
        <taxon>Sparus</taxon>
    </lineage>
</organism>
<feature type="chain" id="PRO_5025393283" evidence="2">
    <location>
        <begin position="19"/>
        <end position="144"/>
    </location>
</feature>
<dbReference type="Pfam" id="PF00031">
    <property type="entry name" value="Cystatin"/>
    <property type="match status" value="1"/>
</dbReference>
<dbReference type="SUPFAM" id="SSF54403">
    <property type="entry name" value="Cystatin/monellin"/>
    <property type="match status" value="1"/>
</dbReference>
<evidence type="ECO:0000256" key="1">
    <source>
        <dbReference type="ARBA" id="ARBA00009403"/>
    </source>
</evidence>
<feature type="domain" description="Cystatin" evidence="3">
    <location>
        <begin position="32"/>
        <end position="138"/>
    </location>
</feature>
<sequence length="144" mass="16356">MSLPLTLLICAIVQMCMADGPVEEVVTTKKVHLLGDWSERSPDSNDVKEATQFAVSMFNTRSKAKKMFKLISITAAQSQVTNMINFKIDAVLGKTKCTKGENHDLESCSLERKEVKCHFFVVFDPRTDKYVLKEHKCKRDKKQV</sequence>
<dbReference type="GO" id="GO:0005615">
    <property type="term" value="C:extracellular space"/>
    <property type="evidence" value="ECO:0007669"/>
    <property type="project" value="TreeGrafter"/>
</dbReference>